<evidence type="ECO:0000313" key="2">
    <source>
        <dbReference type="Proteomes" id="UP000451471"/>
    </source>
</evidence>
<dbReference type="EMBL" id="WSZK01000033">
    <property type="protein sequence ID" value="MWG36215.1"/>
    <property type="molecule type" value="Genomic_DNA"/>
</dbReference>
<protein>
    <submittedName>
        <fullName evidence="1">Uncharacterized protein</fullName>
    </submittedName>
</protein>
<keyword evidence="2" id="KW-1185">Reference proteome</keyword>
<comment type="caution">
    <text evidence="1">The sequence shown here is derived from an EMBL/GenBank/DDBJ whole genome shotgun (WGS) entry which is preliminary data.</text>
</comment>
<organism evidence="1 2">
    <name type="scientific">Halomarina oriensis</name>
    <dbReference type="NCBI Taxonomy" id="671145"/>
    <lineage>
        <taxon>Archaea</taxon>
        <taxon>Methanobacteriati</taxon>
        <taxon>Methanobacteriota</taxon>
        <taxon>Stenosarchaea group</taxon>
        <taxon>Halobacteria</taxon>
        <taxon>Halobacteriales</taxon>
        <taxon>Natronomonadaceae</taxon>
        <taxon>Halomarina</taxon>
    </lineage>
</organism>
<accession>A0A6B0GVP8</accession>
<dbReference type="Proteomes" id="UP000451471">
    <property type="component" value="Unassembled WGS sequence"/>
</dbReference>
<dbReference type="AlphaFoldDB" id="A0A6B0GVP8"/>
<sequence>MSEASKVDDDRLVERVVATVDAQTSPKQPDSVPEHVIVRALSWDRRDGAGHIEESVVSASDVEAAIERAVDEERLVVDDEEEQPRRYRVEI</sequence>
<proteinExistence type="predicted"/>
<gene>
    <name evidence="1" type="ORF">GQS65_17295</name>
</gene>
<evidence type="ECO:0000313" key="1">
    <source>
        <dbReference type="EMBL" id="MWG36215.1"/>
    </source>
</evidence>
<dbReference type="RefSeq" id="WP_158205878.1">
    <property type="nucleotide sequence ID" value="NZ_WSZK01000033.1"/>
</dbReference>
<name>A0A6B0GVP8_9EURY</name>
<reference evidence="1 2" key="1">
    <citation type="submission" date="2019-12" db="EMBL/GenBank/DDBJ databases">
        <title>Halocatena pleomorpha gen. nov. sp. nov., an extremely halophilic archaeon of family Halobacteriaceae isolated from saltpan soil.</title>
        <authorList>
            <person name="Pal Y."/>
            <person name="Verma A."/>
            <person name="Krishnamurthi S."/>
            <person name="Kumar P."/>
        </authorList>
    </citation>
    <scope>NUCLEOTIDE SEQUENCE [LARGE SCALE GENOMIC DNA]</scope>
    <source>
        <strain evidence="1 2">JCM 16495</strain>
    </source>
</reference>